<name>A0A6C0DAK0_9ZZZZ</name>
<dbReference type="Pfam" id="PF10544">
    <property type="entry name" value="T5orf172"/>
    <property type="match status" value="1"/>
</dbReference>
<dbReference type="PROSITE" id="PS00028">
    <property type="entry name" value="ZINC_FINGER_C2H2_1"/>
    <property type="match status" value="1"/>
</dbReference>
<dbReference type="InterPro" id="IPR036887">
    <property type="entry name" value="HTH_APSES_sf"/>
</dbReference>
<dbReference type="SUPFAM" id="SSF54616">
    <property type="entry name" value="DNA-binding domain of Mlu1-box binding protein MBP1"/>
    <property type="match status" value="1"/>
</dbReference>
<dbReference type="Pfam" id="PF04383">
    <property type="entry name" value="KilA-N"/>
    <property type="match status" value="1"/>
</dbReference>
<reference evidence="3" key="1">
    <citation type="journal article" date="2020" name="Nature">
        <title>Giant virus diversity and host interactions through global metagenomics.</title>
        <authorList>
            <person name="Schulz F."/>
            <person name="Roux S."/>
            <person name="Paez-Espino D."/>
            <person name="Jungbluth S."/>
            <person name="Walsh D.A."/>
            <person name="Denef V.J."/>
            <person name="McMahon K.D."/>
            <person name="Konstantinidis K.T."/>
            <person name="Eloe-Fadrosh E.A."/>
            <person name="Kyrpides N.C."/>
            <person name="Woyke T."/>
        </authorList>
    </citation>
    <scope>NUCLEOTIDE SEQUENCE</scope>
    <source>
        <strain evidence="3">GVMAG-M-3300023174-131</strain>
    </source>
</reference>
<dbReference type="AlphaFoldDB" id="A0A6C0DAK0"/>
<evidence type="ECO:0000313" key="3">
    <source>
        <dbReference type="EMBL" id="QHT13443.1"/>
    </source>
</evidence>
<dbReference type="PROSITE" id="PS51301">
    <property type="entry name" value="KILA_N"/>
    <property type="match status" value="1"/>
</dbReference>
<dbReference type="InterPro" id="IPR017880">
    <property type="entry name" value="KilA_N"/>
</dbReference>
<dbReference type="SMART" id="SM01252">
    <property type="entry name" value="KilA-N"/>
    <property type="match status" value="1"/>
</dbReference>
<dbReference type="InterPro" id="IPR018004">
    <property type="entry name" value="KilA/APSES_HTH"/>
</dbReference>
<feature type="coiled-coil region" evidence="1">
    <location>
        <begin position="114"/>
        <end position="141"/>
    </location>
</feature>
<sequence>MGFKCKICNNDYKSYKSLWNHNKKFHIIKDKLCNTFVKNGNTFVNNCNTFVTQCNTNTSSELKCKYCNKIFNHYNNKWRHEKTCKNKLSDNKISNDLQILKEDINQIKESPPINNQLINIIIEKNKTIEELQNKIDDTNIIKNNNLILNDISLILNNTDIINITENNYINATQICNASKTNYSDWYSLDTTKELIFELEKISKKNNIYELNKDIWIHPELAIDLSRWISPRFFIIVSNWLRNIFIHNNKTKEIELKDQKIQLLQDICIKKQKRTKCNGKNVIYILTTQDNKKKRIYIIGKASNLKNRLSTYNKTAEHEVIYSKECKKDYLNTIENMVLIKLDIYREKANRDRFILPIENDISLFINIINNSISYFN</sequence>
<feature type="domain" description="KilA-N" evidence="2">
    <location>
        <begin position="149"/>
        <end position="243"/>
    </location>
</feature>
<evidence type="ECO:0000256" key="1">
    <source>
        <dbReference type="SAM" id="Coils"/>
    </source>
</evidence>
<organism evidence="3">
    <name type="scientific">viral metagenome</name>
    <dbReference type="NCBI Taxonomy" id="1070528"/>
    <lineage>
        <taxon>unclassified sequences</taxon>
        <taxon>metagenomes</taxon>
        <taxon>organismal metagenomes</taxon>
    </lineage>
</organism>
<dbReference type="InterPro" id="IPR013087">
    <property type="entry name" value="Znf_C2H2_type"/>
</dbReference>
<dbReference type="GO" id="GO:0003677">
    <property type="term" value="F:DNA binding"/>
    <property type="evidence" value="ECO:0007669"/>
    <property type="project" value="InterPro"/>
</dbReference>
<dbReference type="EMBL" id="MN739568">
    <property type="protein sequence ID" value="QHT13443.1"/>
    <property type="molecule type" value="Genomic_DNA"/>
</dbReference>
<dbReference type="InterPro" id="IPR018306">
    <property type="entry name" value="Phage_T5_Orf172_DNA-bd"/>
</dbReference>
<evidence type="ECO:0000259" key="2">
    <source>
        <dbReference type="PROSITE" id="PS51301"/>
    </source>
</evidence>
<protein>
    <recommendedName>
        <fullName evidence="2">KilA-N domain-containing protein</fullName>
    </recommendedName>
</protein>
<proteinExistence type="predicted"/>
<keyword evidence="1" id="KW-0175">Coiled coil</keyword>
<dbReference type="SMART" id="SM00355">
    <property type="entry name" value="ZnF_C2H2"/>
    <property type="match status" value="2"/>
</dbReference>
<accession>A0A6C0DAK0</accession>